<comment type="caution">
    <text evidence="2">The sequence shown here is derived from an EMBL/GenBank/DDBJ whole genome shotgun (WGS) entry which is preliminary data.</text>
</comment>
<dbReference type="InterPro" id="IPR000253">
    <property type="entry name" value="FHA_dom"/>
</dbReference>
<evidence type="ECO:0000313" key="2">
    <source>
        <dbReference type="EMBL" id="MTF37462.1"/>
    </source>
</evidence>
<dbReference type="SMART" id="SM00240">
    <property type="entry name" value="FHA"/>
    <property type="match status" value="1"/>
</dbReference>
<dbReference type="Proteomes" id="UP000437131">
    <property type="component" value="Unassembled WGS sequence"/>
</dbReference>
<dbReference type="InterPro" id="IPR008984">
    <property type="entry name" value="SMAD_FHA_dom_sf"/>
</dbReference>
<accession>A0A844GQY5</accession>
<dbReference type="AlphaFoldDB" id="A0A844GQY5"/>
<gene>
    <name evidence="2" type="ORF">GGC33_00725</name>
</gene>
<dbReference type="PROSITE" id="PS50006">
    <property type="entry name" value="FHA_DOMAIN"/>
    <property type="match status" value="1"/>
</dbReference>
<dbReference type="EMBL" id="WMIA01000001">
    <property type="protein sequence ID" value="MTF37462.1"/>
    <property type="molecule type" value="Genomic_DNA"/>
</dbReference>
<protein>
    <submittedName>
        <fullName evidence="2">FHA domain-containing protein</fullName>
    </submittedName>
</protein>
<dbReference type="Gene3D" id="2.60.200.20">
    <property type="match status" value="1"/>
</dbReference>
<sequence>MVENNNNHQEEKHLESEIFTDVVTNVVGNLDEVFDSTENILTSQSLPFTNITPDKTHIQPISATLTHVQTEVELELPIHLPVVHLGKPNDHTPPDIDLSGFPHSQIVSRTHAKIFQEGDDFYIEDIGSANGTYINHAPLPTGNRHRLKNGDRIALGKEDKVSFIFQLKSSL</sequence>
<dbReference type="CDD" id="cd00060">
    <property type="entry name" value="FHA"/>
    <property type="match status" value="1"/>
</dbReference>
<organism evidence="2 3">
    <name type="scientific">Cyanobacterium aponinum 0216</name>
    <dbReference type="NCBI Taxonomy" id="2676140"/>
    <lineage>
        <taxon>Bacteria</taxon>
        <taxon>Bacillati</taxon>
        <taxon>Cyanobacteriota</taxon>
        <taxon>Cyanophyceae</taxon>
        <taxon>Oscillatoriophycideae</taxon>
        <taxon>Chroococcales</taxon>
        <taxon>Geminocystaceae</taxon>
        <taxon>Cyanobacterium</taxon>
    </lineage>
</organism>
<proteinExistence type="predicted"/>
<dbReference type="RefSeq" id="WP_015218266.1">
    <property type="nucleotide sequence ID" value="NZ_WMIA01000001.1"/>
</dbReference>
<name>A0A844GQY5_9CHRO</name>
<dbReference type="SUPFAM" id="SSF49879">
    <property type="entry name" value="SMAD/FHA domain"/>
    <property type="match status" value="1"/>
</dbReference>
<reference evidence="2 3" key="1">
    <citation type="submission" date="2019-11" db="EMBL/GenBank/DDBJ databases">
        <title>Isolation of a new High Light Tolerant Cyanobacteria.</title>
        <authorList>
            <person name="Dobson Z."/>
            <person name="Vaughn N."/>
            <person name="Vaughn M."/>
            <person name="Fromme P."/>
            <person name="Mazor Y."/>
        </authorList>
    </citation>
    <scope>NUCLEOTIDE SEQUENCE [LARGE SCALE GENOMIC DNA]</scope>
    <source>
        <strain evidence="2 3">0216</strain>
    </source>
</reference>
<feature type="domain" description="FHA" evidence="1">
    <location>
        <begin position="83"/>
        <end position="139"/>
    </location>
</feature>
<dbReference type="Pfam" id="PF00498">
    <property type="entry name" value="FHA"/>
    <property type="match status" value="1"/>
</dbReference>
<evidence type="ECO:0000259" key="1">
    <source>
        <dbReference type="PROSITE" id="PS50006"/>
    </source>
</evidence>
<evidence type="ECO:0000313" key="3">
    <source>
        <dbReference type="Proteomes" id="UP000437131"/>
    </source>
</evidence>